<protein>
    <recommendedName>
        <fullName evidence="2">CxC5 like cysteine cluster associated with KDZ domain-containing protein</fullName>
    </recommendedName>
</protein>
<organism evidence="3">
    <name type="scientific">Amphimedon queenslandica</name>
    <name type="common">Sponge</name>
    <dbReference type="NCBI Taxonomy" id="400682"/>
    <lineage>
        <taxon>Eukaryota</taxon>
        <taxon>Metazoa</taxon>
        <taxon>Porifera</taxon>
        <taxon>Demospongiae</taxon>
        <taxon>Heteroscleromorpha</taxon>
        <taxon>Haplosclerida</taxon>
        <taxon>Niphatidae</taxon>
        <taxon>Amphimedon</taxon>
    </lineage>
</organism>
<feature type="region of interest" description="Disordered" evidence="1">
    <location>
        <begin position="360"/>
        <end position="383"/>
    </location>
</feature>
<evidence type="ECO:0000259" key="2">
    <source>
        <dbReference type="Pfam" id="PF18718"/>
    </source>
</evidence>
<evidence type="ECO:0000313" key="3">
    <source>
        <dbReference type="EnsemblMetazoa" id="Aqu2.1.29618_001"/>
    </source>
</evidence>
<dbReference type="InParanoid" id="A0A1X7UPD7"/>
<dbReference type="EnsemblMetazoa" id="Aqu2.1.29618_001">
    <property type="protein sequence ID" value="Aqu2.1.29618_001"/>
    <property type="gene ID" value="Aqu2.1.29618"/>
</dbReference>
<dbReference type="OrthoDB" id="10011386at2759"/>
<reference evidence="3" key="1">
    <citation type="submission" date="2017-05" db="UniProtKB">
        <authorList>
            <consortium name="EnsemblMetazoa"/>
        </authorList>
    </citation>
    <scope>IDENTIFICATION</scope>
</reference>
<dbReference type="AlphaFoldDB" id="A0A1X7UPD7"/>
<proteinExistence type="predicted"/>
<dbReference type="Pfam" id="PF18718">
    <property type="entry name" value="CxC5"/>
    <property type="match status" value="1"/>
</dbReference>
<feature type="domain" description="CxC5 like cysteine cluster associated with KDZ" evidence="2">
    <location>
        <begin position="37"/>
        <end position="145"/>
    </location>
</feature>
<name>A0A1X7UPD7_AMPQE</name>
<dbReference type="InterPro" id="IPR041539">
    <property type="entry name" value="CxC5"/>
</dbReference>
<evidence type="ECO:0000256" key="1">
    <source>
        <dbReference type="SAM" id="MobiDB-lite"/>
    </source>
</evidence>
<accession>A0A1X7UPD7</accession>
<sequence length="468" mass="53045">MEILQNNHGQKLLGLSTPPMEVLWQTTFSLQLPHTEYLGPPVIRCLGCDNMLEVHNAPTTVICHTLHGPVLALKITLRCSRCLLNYRYEQYGSERNGYRYYEQPRDYVKASRTTYIMRSLQELFIAAGHHTWCSFEGAAEVYNEMVRLSFSENATNTAKFLSLCPLRVTETLEKNNGEDIDCLPYELNRKLVAEAFWNAESEMELRETKNIGHSFFSVSAREDLMKEIDRKRANTTYPHNDCSDKCKKRGCGTLWSCDGNWKLTYPICMFDTPKELSGFSGQLNYVSACPNQPENGEAFCEEHKEKAKSLGIPTILGDYVKYKKQNSRDIGLAGKKADKQVDLHAASDCQGTTGIIDKFPNMSADLDDEDSSSKPSCNKETGEKKRIQRWTRGHFFVVRGGGHIDTWQPLYQSEGPAQVFLILLVWMISAMQEMSRKDRQEIYLALVSCPAPSLLEEGSGDIQGFFVA</sequence>